<dbReference type="AlphaFoldDB" id="A0A2M4CA76"/>
<protein>
    <submittedName>
        <fullName evidence="1">Putative secreted protein</fullName>
    </submittedName>
</protein>
<organism evidence="1">
    <name type="scientific">Anopheles marajoara</name>
    <dbReference type="NCBI Taxonomy" id="58244"/>
    <lineage>
        <taxon>Eukaryota</taxon>
        <taxon>Metazoa</taxon>
        <taxon>Ecdysozoa</taxon>
        <taxon>Arthropoda</taxon>
        <taxon>Hexapoda</taxon>
        <taxon>Insecta</taxon>
        <taxon>Pterygota</taxon>
        <taxon>Neoptera</taxon>
        <taxon>Endopterygota</taxon>
        <taxon>Diptera</taxon>
        <taxon>Nematocera</taxon>
        <taxon>Culicoidea</taxon>
        <taxon>Culicidae</taxon>
        <taxon>Anophelinae</taxon>
        <taxon>Anopheles</taxon>
    </lineage>
</organism>
<dbReference type="EMBL" id="GGFJ01013082">
    <property type="protein sequence ID" value="MBW62223.1"/>
    <property type="molecule type" value="Transcribed_RNA"/>
</dbReference>
<reference evidence="1" key="1">
    <citation type="submission" date="2018-01" db="EMBL/GenBank/DDBJ databases">
        <title>An insight into the sialome of Amazonian anophelines.</title>
        <authorList>
            <person name="Ribeiro J.M."/>
            <person name="Scarpassa V."/>
            <person name="Calvo E."/>
        </authorList>
    </citation>
    <scope>NUCLEOTIDE SEQUENCE</scope>
    <source>
        <tissue evidence="1">Salivary glands</tissue>
    </source>
</reference>
<evidence type="ECO:0000313" key="1">
    <source>
        <dbReference type="EMBL" id="MBW62223.1"/>
    </source>
</evidence>
<sequence length="88" mass="9894">MAGFLRCLAGTRLVTPTECCFHPDRLCTDIWASSSNDTETFSASPWWPFSVVDPAACPSECQQAHSLAVQSFFFLCFCYWFECSIALH</sequence>
<accession>A0A2M4CA76</accession>
<name>A0A2M4CA76_9DIPT</name>
<proteinExistence type="predicted"/>